<accession>A0A1I8AC37</accession>
<dbReference type="SMART" id="SM00523">
    <property type="entry name" value="DWA"/>
    <property type="match status" value="1"/>
</dbReference>
<dbReference type="WBParaSite" id="L893_g4382.t1">
    <property type="protein sequence ID" value="L893_g4382.t1"/>
    <property type="gene ID" value="L893_g4382"/>
</dbReference>
<comment type="subcellular location">
    <subcellularLocation>
        <location evidence="1">Nucleus</location>
    </subcellularLocation>
</comment>
<feature type="region of interest" description="Disordered" evidence="5">
    <location>
        <begin position="298"/>
        <end position="319"/>
    </location>
</feature>
<evidence type="ECO:0000256" key="1">
    <source>
        <dbReference type="ARBA" id="ARBA00004123"/>
    </source>
</evidence>
<dbReference type="AlphaFoldDB" id="A0A1I8AC37"/>
<evidence type="ECO:0000313" key="8">
    <source>
        <dbReference type="WBParaSite" id="L893_g4382.t1"/>
    </source>
</evidence>
<evidence type="ECO:0000259" key="6">
    <source>
        <dbReference type="PROSITE" id="PS51075"/>
    </source>
</evidence>
<evidence type="ECO:0000313" key="7">
    <source>
        <dbReference type="Proteomes" id="UP000095287"/>
    </source>
</evidence>
<dbReference type="SUPFAM" id="SSF56366">
    <property type="entry name" value="SMAD MH1 domain"/>
    <property type="match status" value="1"/>
</dbReference>
<keyword evidence="4" id="KW-0539">Nucleus</keyword>
<sequence>MSGQFLMGLFLVVVVPVVALLVVVSTLPTGLFVYETTDFKAFYCDDADGILSSLSVSVSEMAPMCFVSSMQLVPQSTSEHNLLYSPTPSAASSMASMSPAKHANCVWNGREMVMIKLDPDAQPESLNPFFSEESNATWTSTESPYSCVAQEYASPPVRESSPVARPRRGKASPTYAAALRAFDDMSTFTKVPLGEFERKALNSLIKRLRNRPSMFDNIRSALNQQSPHTPCVIFPRTRDGRMQIGARKCRPVEVYVQLFRFPENVLEDFFCVQECQWSDPSSKMVCVNPYHYERYSDVGLTPPERKHRSEPPPPAPQLVDLESAEHDSNEQEPMVEEHFIKKESSPVEYFTYAPVDPWFPYSTDSQLIAYPSFQCFEAEKQTFEDPKEYVVPYDAEAIIDSAIVNQYGHVDYPYEPPEDDSDYLLSTMWDFVQPI</sequence>
<protein>
    <submittedName>
        <fullName evidence="8">MH1 domain-containing protein</fullName>
    </submittedName>
</protein>
<dbReference type="GO" id="GO:0009653">
    <property type="term" value="P:anatomical structure morphogenesis"/>
    <property type="evidence" value="ECO:0007669"/>
    <property type="project" value="TreeGrafter"/>
</dbReference>
<dbReference type="Gene3D" id="3.90.520.10">
    <property type="entry name" value="SMAD MH1 domain"/>
    <property type="match status" value="1"/>
</dbReference>
<dbReference type="GO" id="GO:0030154">
    <property type="term" value="P:cell differentiation"/>
    <property type="evidence" value="ECO:0007669"/>
    <property type="project" value="TreeGrafter"/>
</dbReference>
<dbReference type="GO" id="GO:0060395">
    <property type="term" value="P:SMAD protein signal transduction"/>
    <property type="evidence" value="ECO:0007669"/>
    <property type="project" value="TreeGrafter"/>
</dbReference>
<dbReference type="InterPro" id="IPR003619">
    <property type="entry name" value="MAD_homology1_Dwarfin-type"/>
</dbReference>
<dbReference type="InterPro" id="IPR036578">
    <property type="entry name" value="SMAD_MH1_sf"/>
</dbReference>
<keyword evidence="3" id="KW-0804">Transcription</keyword>
<dbReference type="PROSITE" id="PS51075">
    <property type="entry name" value="MH1"/>
    <property type="match status" value="1"/>
</dbReference>
<evidence type="ECO:0000256" key="3">
    <source>
        <dbReference type="ARBA" id="ARBA00023163"/>
    </source>
</evidence>
<dbReference type="Proteomes" id="UP000095287">
    <property type="component" value="Unplaced"/>
</dbReference>
<dbReference type="GO" id="GO:0140416">
    <property type="term" value="F:transcription regulator inhibitor activity"/>
    <property type="evidence" value="ECO:0007669"/>
    <property type="project" value="TreeGrafter"/>
</dbReference>
<name>A0A1I8AC37_9BILA</name>
<dbReference type="PANTHER" id="PTHR13703:SF54">
    <property type="entry name" value="MOTHERS AGAINST DECAPENTAPLEGIC HOMOLOG"/>
    <property type="match status" value="1"/>
</dbReference>
<dbReference type="GO" id="GO:0051239">
    <property type="term" value="P:regulation of multicellular organismal process"/>
    <property type="evidence" value="ECO:0007669"/>
    <property type="project" value="UniProtKB-ARBA"/>
</dbReference>
<feature type="domain" description="MH1" evidence="6">
    <location>
        <begin position="176"/>
        <end position="301"/>
    </location>
</feature>
<evidence type="ECO:0000256" key="2">
    <source>
        <dbReference type="ARBA" id="ARBA00023015"/>
    </source>
</evidence>
<dbReference type="GO" id="GO:0006357">
    <property type="term" value="P:regulation of transcription by RNA polymerase II"/>
    <property type="evidence" value="ECO:0007669"/>
    <property type="project" value="TreeGrafter"/>
</dbReference>
<evidence type="ECO:0000256" key="4">
    <source>
        <dbReference type="ARBA" id="ARBA00023242"/>
    </source>
</evidence>
<proteinExistence type="predicted"/>
<dbReference type="InterPro" id="IPR013019">
    <property type="entry name" value="MAD_homology_MH1"/>
</dbReference>
<evidence type="ECO:0000256" key="5">
    <source>
        <dbReference type="SAM" id="MobiDB-lite"/>
    </source>
</evidence>
<dbReference type="Pfam" id="PF03165">
    <property type="entry name" value="MH1"/>
    <property type="match status" value="1"/>
</dbReference>
<keyword evidence="7" id="KW-1185">Reference proteome</keyword>
<dbReference type="GO" id="GO:0071144">
    <property type="term" value="C:heteromeric SMAD protein complex"/>
    <property type="evidence" value="ECO:0007669"/>
    <property type="project" value="TreeGrafter"/>
</dbReference>
<keyword evidence="2" id="KW-0805">Transcription regulation</keyword>
<reference evidence="8" key="1">
    <citation type="submission" date="2016-11" db="UniProtKB">
        <authorList>
            <consortium name="WormBaseParasite"/>
        </authorList>
    </citation>
    <scope>IDENTIFICATION</scope>
</reference>
<dbReference type="PANTHER" id="PTHR13703">
    <property type="entry name" value="SMAD"/>
    <property type="match status" value="1"/>
</dbReference>
<dbReference type="InterPro" id="IPR013790">
    <property type="entry name" value="Dwarfin"/>
</dbReference>
<organism evidence="7 8">
    <name type="scientific">Steinernema glaseri</name>
    <dbReference type="NCBI Taxonomy" id="37863"/>
    <lineage>
        <taxon>Eukaryota</taxon>
        <taxon>Metazoa</taxon>
        <taxon>Ecdysozoa</taxon>
        <taxon>Nematoda</taxon>
        <taxon>Chromadorea</taxon>
        <taxon>Rhabditida</taxon>
        <taxon>Tylenchina</taxon>
        <taxon>Panagrolaimomorpha</taxon>
        <taxon>Strongyloidoidea</taxon>
        <taxon>Steinernematidae</taxon>
        <taxon>Steinernema</taxon>
    </lineage>
</organism>
<dbReference type="GO" id="GO:0070411">
    <property type="term" value="F:I-SMAD binding"/>
    <property type="evidence" value="ECO:0007669"/>
    <property type="project" value="TreeGrafter"/>
</dbReference>